<evidence type="ECO:0000313" key="12">
    <source>
        <dbReference type="Proteomes" id="UP000249754"/>
    </source>
</evidence>
<gene>
    <name evidence="11" type="ORF">LY11_03817</name>
</gene>
<evidence type="ECO:0000256" key="9">
    <source>
        <dbReference type="ARBA" id="ARBA00023295"/>
    </source>
</evidence>
<dbReference type="InterPro" id="IPR012319">
    <property type="entry name" value="FPG_cat"/>
</dbReference>
<dbReference type="EMBL" id="QLLR01000023">
    <property type="protein sequence ID" value="RAJ26373.1"/>
    <property type="molecule type" value="Genomic_DNA"/>
</dbReference>
<keyword evidence="5" id="KW-0238">DNA-binding</keyword>
<dbReference type="SUPFAM" id="SSF81624">
    <property type="entry name" value="N-terminal domain of MutM-like DNA repair proteins"/>
    <property type="match status" value="1"/>
</dbReference>
<keyword evidence="4" id="KW-0378">Hydrolase</keyword>
<dbReference type="GO" id="GO:0006284">
    <property type="term" value="P:base-excision repair"/>
    <property type="evidence" value="ECO:0007669"/>
    <property type="project" value="InterPro"/>
</dbReference>
<evidence type="ECO:0000313" key="11">
    <source>
        <dbReference type="EMBL" id="RAJ26373.1"/>
    </source>
</evidence>
<name>A0A327SFB4_9SPHI</name>
<dbReference type="GO" id="GO:0003906">
    <property type="term" value="F:DNA-(apurinic or apyrimidinic site) endonuclease activity"/>
    <property type="evidence" value="ECO:0007669"/>
    <property type="project" value="InterPro"/>
</dbReference>
<dbReference type="STRING" id="188932.AY601_1145"/>
<reference evidence="11 12" key="1">
    <citation type="submission" date="2018-06" db="EMBL/GenBank/DDBJ databases">
        <title>Genomic Encyclopedia of Archaeal and Bacterial Type Strains, Phase II (KMG-II): from individual species to whole genera.</title>
        <authorList>
            <person name="Goeker M."/>
        </authorList>
    </citation>
    <scope>NUCLEOTIDE SEQUENCE [LARGE SCALE GENOMIC DNA]</scope>
    <source>
        <strain evidence="11 12">DSM 14825</strain>
    </source>
</reference>
<evidence type="ECO:0000256" key="7">
    <source>
        <dbReference type="ARBA" id="ARBA00023239"/>
    </source>
</evidence>
<dbReference type="Proteomes" id="UP000249754">
    <property type="component" value="Unassembled WGS sequence"/>
</dbReference>
<dbReference type="Pfam" id="PF01149">
    <property type="entry name" value="Fapy_DNA_glyco"/>
    <property type="match status" value="1"/>
</dbReference>
<evidence type="ECO:0000256" key="8">
    <source>
        <dbReference type="ARBA" id="ARBA00023268"/>
    </source>
</evidence>
<dbReference type="Gene3D" id="3.20.190.10">
    <property type="entry name" value="MutM-like, N-terminal"/>
    <property type="match status" value="1"/>
</dbReference>
<dbReference type="SUPFAM" id="SSF46946">
    <property type="entry name" value="S13-like H2TH domain"/>
    <property type="match status" value="1"/>
</dbReference>
<dbReference type="RefSeq" id="WP_111635210.1">
    <property type="nucleotide sequence ID" value="NZ_QLLR01000023.1"/>
</dbReference>
<keyword evidence="6" id="KW-0234">DNA repair</keyword>
<dbReference type="GO" id="GO:0016829">
    <property type="term" value="F:lyase activity"/>
    <property type="evidence" value="ECO:0007669"/>
    <property type="project" value="UniProtKB-KW"/>
</dbReference>
<dbReference type="PANTHER" id="PTHR22993:SF9">
    <property type="entry name" value="FORMAMIDOPYRIMIDINE-DNA GLYCOSYLASE"/>
    <property type="match status" value="1"/>
</dbReference>
<accession>A0A327SFB4</accession>
<evidence type="ECO:0000256" key="1">
    <source>
        <dbReference type="ARBA" id="ARBA00001668"/>
    </source>
</evidence>
<dbReference type="SMART" id="SM00898">
    <property type="entry name" value="Fapy_DNA_glyco"/>
    <property type="match status" value="1"/>
</dbReference>
<keyword evidence="7" id="KW-0456">Lyase</keyword>
<keyword evidence="9" id="KW-0326">Glycosidase</keyword>
<dbReference type="OrthoDB" id="9800855at2"/>
<evidence type="ECO:0000256" key="4">
    <source>
        <dbReference type="ARBA" id="ARBA00022801"/>
    </source>
</evidence>
<organism evidence="11 12">
    <name type="scientific">Pedobacter cryoconitis</name>
    <dbReference type="NCBI Taxonomy" id="188932"/>
    <lineage>
        <taxon>Bacteria</taxon>
        <taxon>Pseudomonadati</taxon>
        <taxon>Bacteroidota</taxon>
        <taxon>Sphingobacteriia</taxon>
        <taxon>Sphingobacteriales</taxon>
        <taxon>Sphingobacteriaceae</taxon>
        <taxon>Pedobacter</taxon>
    </lineage>
</organism>
<feature type="domain" description="Formamidopyrimidine-DNA glycosylase catalytic" evidence="10">
    <location>
        <begin position="2"/>
        <end position="113"/>
    </location>
</feature>
<evidence type="ECO:0000256" key="2">
    <source>
        <dbReference type="ARBA" id="ARBA00009409"/>
    </source>
</evidence>
<comment type="catalytic activity">
    <reaction evidence="1">
        <text>Hydrolysis of DNA containing ring-opened 7-methylguanine residues, releasing 2,6-diamino-4-hydroxy-5-(N-methyl)formamidopyrimidine.</text>
        <dbReference type="EC" id="3.2.2.23"/>
    </reaction>
</comment>
<comment type="similarity">
    <text evidence="2">Belongs to the FPG family.</text>
</comment>
<dbReference type="InterPro" id="IPR010979">
    <property type="entry name" value="Ribosomal_uS13-like_H2TH"/>
</dbReference>
<dbReference type="Pfam" id="PF06831">
    <property type="entry name" value="H2TH"/>
    <property type="match status" value="1"/>
</dbReference>
<dbReference type="PANTHER" id="PTHR22993">
    <property type="entry name" value="FORMAMIDOPYRIMIDINE-DNA GLYCOSYLASE"/>
    <property type="match status" value="1"/>
</dbReference>
<proteinExistence type="inferred from homology"/>
<sequence>MPELPDLEVFAKNLQKRFKNKTLETVEVTVAKKLNVSAEELKDALEGHQLSRVSREGKTIQLHFGNDAVLGLHLMLHGEIKDLQEDSGVKFPIVSFHFKGGDGFALTDFQKAATPTLNPEDSTVPDALSLSPSYFKDLLAKKKVQIKTLLMDQHSIRGIGNTYADEILWEAKISPFSIAKAIPEAEVKELLKTINKVLHQESVDIAGKLPDALSGEVKDFLRVHRPDLKQSPTGAAIQIEKKGARKTYYTDEQMLYTL</sequence>
<dbReference type="GO" id="GO:0003684">
    <property type="term" value="F:damaged DNA binding"/>
    <property type="evidence" value="ECO:0007669"/>
    <property type="project" value="InterPro"/>
</dbReference>
<protein>
    <submittedName>
        <fullName evidence="11">Formamidopyrimidine-DNA glycosylase</fullName>
    </submittedName>
</protein>
<dbReference type="SMART" id="SM01232">
    <property type="entry name" value="H2TH"/>
    <property type="match status" value="1"/>
</dbReference>
<dbReference type="PROSITE" id="PS51068">
    <property type="entry name" value="FPG_CAT"/>
    <property type="match status" value="1"/>
</dbReference>
<evidence type="ECO:0000256" key="5">
    <source>
        <dbReference type="ARBA" id="ARBA00023125"/>
    </source>
</evidence>
<keyword evidence="3" id="KW-0227">DNA damage</keyword>
<keyword evidence="8" id="KW-0511">Multifunctional enzyme</keyword>
<evidence type="ECO:0000256" key="3">
    <source>
        <dbReference type="ARBA" id="ARBA00022763"/>
    </source>
</evidence>
<dbReference type="InterPro" id="IPR035937">
    <property type="entry name" value="FPG_N"/>
</dbReference>
<dbReference type="GO" id="GO:0008270">
    <property type="term" value="F:zinc ion binding"/>
    <property type="evidence" value="ECO:0007669"/>
    <property type="project" value="InterPro"/>
</dbReference>
<dbReference type="AlphaFoldDB" id="A0A327SFB4"/>
<evidence type="ECO:0000256" key="6">
    <source>
        <dbReference type="ARBA" id="ARBA00023204"/>
    </source>
</evidence>
<dbReference type="InterPro" id="IPR015886">
    <property type="entry name" value="H2TH_FPG"/>
</dbReference>
<comment type="caution">
    <text evidence="11">The sequence shown here is derived from an EMBL/GenBank/DDBJ whole genome shotgun (WGS) entry which is preliminary data.</text>
</comment>
<evidence type="ECO:0000259" key="10">
    <source>
        <dbReference type="PROSITE" id="PS51068"/>
    </source>
</evidence>
<dbReference type="Gene3D" id="1.10.8.50">
    <property type="match status" value="1"/>
</dbReference>
<dbReference type="GO" id="GO:0008534">
    <property type="term" value="F:oxidized purine nucleobase lesion DNA N-glycosylase activity"/>
    <property type="evidence" value="ECO:0007669"/>
    <property type="project" value="UniProtKB-EC"/>
</dbReference>